<sequence>MQPAGKRAKFAPYDPRRSHSWRRRKVAPLTSEPRSDTTAATATSSSDQPEHQNLAPDAQSIMPRCAATISSARWG</sequence>
<evidence type="ECO:0000313" key="3">
    <source>
        <dbReference type="Proteomes" id="UP001321473"/>
    </source>
</evidence>
<name>A0AAQ4FPH5_AMBAM</name>
<dbReference type="EMBL" id="JARKHS020000054">
    <property type="protein sequence ID" value="KAK8789169.1"/>
    <property type="molecule type" value="Genomic_DNA"/>
</dbReference>
<dbReference type="AlphaFoldDB" id="A0AAQ4FPH5"/>
<evidence type="ECO:0000256" key="1">
    <source>
        <dbReference type="SAM" id="MobiDB-lite"/>
    </source>
</evidence>
<protein>
    <submittedName>
        <fullName evidence="2">Uncharacterized protein</fullName>
    </submittedName>
</protein>
<comment type="caution">
    <text evidence="2">The sequence shown here is derived from an EMBL/GenBank/DDBJ whole genome shotgun (WGS) entry which is preliminary data.</text>
</comment>
<feature type="region of interest" description="Disordered" evidence="1">
    <location>
        <begin position="1"/>
        <end position="75"/>
    </location>
</feature>
<accession>A0AAQ4FPH5</accession>
<feature type="compositionally biased region" description="Low complexity" evidence="1">
    <location>
        <begin position="36"/>
        <end position="47"/>
    </location>
</feature>
<proteinExistence type="predicted"/>
<evidence type="ECO:0000313" key="2">
    <source>
        <dbReference type="EMBL" id="KAK8789169.1"/>
    </source>
</evidence>
<gene>
    <name evidence="2" type="ORF">V5799_021055</name>
</gene>
<keyword evidence="3" id="KW-1185">Reference proteome</keyword>
<organism evidence="2 3">
    <name type="scientific">Amblyomma americanum</name>
    <name type="common">Lone star tick</name>
    <dbReference type="NCBI Taxonomy" id="6943"/>
    <lineage>
        <taxon>Eukaryota</taxon>
        <taxon>Metazoa</taxon>
        <taxon>Ecdysozoa</taxon>
        <taxon>Arthropoda</taxon>
        <taxon>Chelicerata</taxon>
        <taxon>Arachnida</taxon>
        <taxon>Acari</taxon>
        <taxon>Parasitiformes</taxon>
        <taxon>Ixodida</taxon>
        <taxon>Ixodoidea</taxon>
        <taxon>Ixodidae</taxon>
        <taxon>Amblyomminae</taxon>
        <taxon>Amblyomma</taxon>
    </lineage>
</organism>
<reference evidence="2 3" key="1">
    <citation type="journal article" date="2023" name="Arcadia Sci">
        <title>De novo assembly of a long-read Amblyomma americanum tick genome.</title>
        <authorList>
            <person name="Chou S."/>
            <person name="Poskanzer K.E."/>
            <person name="Rollins M."/>
            <person name="Thuy-Boun P.S."/>
        </authorList>
    </citation>
    <scope>NUCLEOTIDE SEQUENCE [LARGE SCALE GENOMIC DNA]</scope>
    <source>
        <strain evidence="2">F_SG_1</strain>
        <tissue evidence="2">Salivary glands</tissue>
    </source>
</reference>
<dbReference type="Proteomes" id="UP001321473">
    <property type="component" value="Unassembled WGS sequence"/>
</dbReference>